<dbReference type="EMBL" id="ATLV01004012">
    <property type="status" value="NOT_ANNOTATED_CDS"/>
    <property type="molecule type" value="Genomic_DNA"/>
</dbReference>
<dbReference type="Proteomes" id="UP000030765">
    <property type="component" value="Unassembled WGS sequence"/>
</dbReference>
<dbReference type="Pfam" id="PF16064">
    <property type="entry name" value="DUF4806"/>
    <property type="match status" value="1"/>
</dbReference>
<evidence type="ECO:0000256" key="1">
    <source>
        <dbReference type="SAM" id="MobiDB-lite"/>
    </source>
</evidence>
<reference evidence="3 5" key="1">
    <citation type="journal article" date="2014" name="BMC Genomics">
        <title>Genome sequence of Anopheles sinensis provides insight into genetics basis of mosquito competence for malaria parasites.</title>
        <authorList>
            <person name="Zhou D."/>
            <person name="Zhang D."/>
            <person name="Ding G."/>
            <person name="Shi L."/>
            <person name="Hou Q."/>
            <person name="Ye Y."/>
            <person name="Xu Y."/>
            <person name="Zhou H."/>
            <person name="Xiong C."/>
            <person name="Li S."/>
            <person name="Yu J."/>
            <person name="Hong S."/>
            <person name="Yu X."/>
            <person name="Zou P."/>
            <person name="Chen C."/>
            <person name="Chang X."/>
            <person name="Wang W."/>
            <person name="Lv Y."/>
            <person name="Sun Y."/>
            <person name="Ma L."/>
            <person name="Shen B."/>
            <person name="Zhu C."/>
        </authorList>
    </citation>
    <scope>NUCLEOTIDE SEQUENCE [LARGE SCALE GENOMIC DNA]</scope>
</reference>
<feature type="domain" description="DUF4806" evidence="2">
    <location>
        <begin position="211"/>
        <end position="285"/>
    </location>
</feature>
<dbReference type="AlphaFoldDB" id="A0A084VAI0"/>
<dbReference type="VEuPathDB" id="VectorBase:ASIC000775"/>
<dbReference type="EnsemblMetazoa" id="ASIC000775-RA">
    <property type="protein sequence ID" value="ASIC000775-PA"/>
    <property type="gene ID" value="ASIC000775"/>
</dbReference>
<dbReference type="EMBL" id="KE524176">
    <property type="protein sequence ID" value="KFB34974.1"/>
    <property type="molecule type" value="Genomic_DNA"/>
</dbReference>
<keyword evidence="5" id="KW-1185">Reference proteome</keyword>
<evidence type="ECO:0000259" key="2">
    <source>
        <dbReference type="Pfam" id="PF16064"/>
    </source>
</evidence>
<gene>
    <name evidence="3" type="ORF">ZHAS_00000775</name>
</gene>
<protein>
    <submittedName>
        <fullName evidence="3">AGAP012588-PA-like protein</fullName>
    </submittedName>
    <submittedName>
        <fullName evidence="4">DUF4806 domain-containing protein</fullName>
    </submittedName>
</protein>
<organism evidence="3">
    <name type="scientific">Anopheles sinensis</name>
    <name type="common">Mosquito</name>
    <dbReference type="NCBI Taxonomy" id="74873"/>
    <lineage>
        <taxon>Eukaryota</taxon>
        <taxon>Metazoa</taxon>
        <taxon>Ecdysozoa</taxon>
        <taxon>Arthropoda</taxon>
        <taxon>Hexapoda</taxon>
        <taxon>Insecta</taxon>
        <taxon>Pterygota</taxon>
        <taxon>Neoptera</taxon>
        <taxon>Endopterygota</taxon>
        <taxon>Diptera</taxon>
        <taxon>Nematocera</taxon>
        <taxon>Culicoidea</taxon>
        <taxon>Culicidae</taxon>
        <taxon>Anophelinae</taxon>
        <taxon>Anopheles</taxon>
    </lineage>
</organism>
<evidence type="ECO:0000313" key="4">
    <source>
        <dbReference type="EnsemblMetazoa" id="ASIC000775-PA"/>
    </source>
</evidence>
<feature type="region of interest" description="Disordered" evidence="1">
    <location>
        <begin position="347"/>
        <end position="409"/>
    </location>
</feature>
<accession>A0A084VAI0</accession>
<dbReference type="VEuPathDB" id="VectorBase:ASIS014272"/>
<name>A0A084VAI0_ANOSI</name>
<dbReference type="OrthoDB" id="7732291at2759"/>
<sequence>MEKYSLEWLKQLYPQFTVAAVDLPAPPEQATVAASENTVLSSAAQWLERHHSEVTITAVDPPAQPLQATVAASARTVSSSGTQWLERHHSEDTITAVDPPAQPQQATVAASARTVSPAAAGLGLARLETQSRPPTPPATPPVSSVQCLGQATNTASPDLSNADIARALARMDEKLDRLSNDHGVTRVMLEMSVERLLIDRSVCSHFEFVHLETREQMREFEVKLGQDTAFADTLVDQLKGGTAHCDYKTRIARALDSLFSRQLLSECTWTGAGRTANKISFCSLKNTLVLLRRVVGTSDRQSPAEAVEVVVRSRLRNAKKRLAGNPGRNAYCIQKKGLQQLQLRPVPEHHSHTYKSRVCAGGGGSTTSRDRSRSSQTDRQPKTYETNRSPLTAAEEAPVIEAKHKRGGG</sequence>
<evidence type="ECO:0000313" key="5">
    <source>
        <dbReference type="Proteomes" id="UP000030765"/>
    </source>
</evidence>
<evidence type="ECO:0000313" key="3">
    <source>
        <dbReference type="EMBL" id="KFB34974.1"/>
    </source>
</evidence>
<proteinExistence type="predicted"/>
<reference evidence="4" key="2">
    <citation type="submission" date="2020-05" db="UniProtKB">
        <authorList>
            <consortium name="EnsemblMetazoa"/>
        </authorList>
    </citation>
    <scope>IDENTIFICATION</scope>
</reference>
<dbReference type="InterPro" id="IPR032071">
    <property type="entry name" value="DUF4806"/>
</dbReference>